<dbReference type="EMBL" id="JAHYIQ010000003">
    <property type="protein sequence ID" value="KAK1133723.1"/>
    <property type="molecule type" value="Genomic_DNA"/>
</dbReference>
<feature type="compositionally biased region" description="Basic and acidic residues" evidence="1">
    <location>
        <begin position="585"/>
        <end position="596"/>
    </location>
</feature>
<dbReference type="Proteomes" id="UP001177670">
    <property type="component" value="Unassembled WGS sequence"/>
</dbReference>
<gene>
    <name evidence="2" type="ORF">K0M31_011517</name>
</gene>
<dbReference type="CDD" id="cd18186">
    <property type="entry name" value="BTB_POZ_ZBTB_KLHL-like"/>
    <property type="match status" value="1"/>
</dbReference>
<accession>A0AA40G9P3</accession>
<evidence type="ECO:0000313" key="2">
    <source>
        <dbReference type="EMBL" id="KAK1133723.1"/>
    </source>
</evidence>
<evidence type="ECO:0008006" key="4">
    <source>
        <dbReference type="Google" id="ProtNLM"/>
    </source>
</evidence>
<dbReference type="PANTHER" id="PTHR22667:SF0">
    <property type="entry name" value="AT01380P-RELATED"/>
    <property type="match status" value="1"/>
</dbReference>
<name>A0AA40G9P3_9HYME</name>
<feature type="region of interest" description="Disordered" evidence="1">
    <location>
        <begin position="12"/>
        <end position="40"/>
    </location>
</feature>
<feature type="region of interest" description="Disordered" evidence="1">
    <location>
        <begin position="87"/>
        <end position="262"/>
    </location>
</feature>
<feature type="compositionally biased region" description="Basic residues" evidence="1">
    <location>
        <begin position="140"/>
        <end position="153"/>
    </location>
</feature>
<comment type="caution">
    <text evidence="2">The sequence shown here is derived from an EMBL/GenBank/DDBJ whole genome shotgun (WGS) entry which is preliminary data.</text>
</comment>
<feature type="compositionally biased region" description="Basic and acidic residues" evidence="1">
    <location>
        <begin position="167"/>
        <end position="187"/>
    </location>
</feature>
<dbReference type="AlphaFoldDB" id="A0AA40G9P3"/>
<reference evidence="2" key="1">
    <citation type="submission" date="2021-10" db="EMBL/GenBank/DDBJ databases">
        <title>Melipona bicolor Genome sequencing and assembly.</title>
        <authorList>
            <person name="Araujo N.S."/>
            <person name="Arias M.C."/>
        </authorList>
    </citation>
    <scope>NUCLEOTIDE SEQUENCE</scope>
    <source>
        <strain evidence="2">USP_2M_L1-L4_2017</strain>
        <tissue evidence="2">Whole body</tissue>
    </source>
</reference>
<evidence type="ECO:0000313" key="3">
    <source>
        <dbReference type="Proteomes" id="UP001177670"/>
    </source>
</evidence>
<keyword evidence="3" id="KW-1185">Reference proteome</keyword>
<feature type="compositionally biased region" description="Basic and acidic residues" evidence="1">
    <location>
        <begin position="119"/>
        <end position="128"/>
    </location>
</feature>
<feature type="compositionally biased region" description="Basic residues" evidence="1">
    <location>
        <begin position="12"/>
        <end position="22"/>
    </location>
</feature>
<evidence type="ECO:0000256" key="1">
    <source>
        <dbReference type="SAM" id="MobiDB-lite"/>
    </source>
</evidence>
<sequence length="627" mass="71805">MNSRVIVCRRSCQKPRHQHRGLKRTEDSSKSFGTPRRSSDCCRCLASCRRVETKLLAEPDEDRSESPRPGNSKSSVVVLYREKSVAPAASIPEPPPPLRAAQSEQAVTRQRSPPSSRRQRSDLLDTPHRLPVYPVDRRKAALRRRRRLSKRRTPVNAHVYQEQARSLSEDRRAGSKKVQLPERRSDLARYTTESAKNLIRSRGGSSTRQDDDSDDPDRDRRSNNQWRRDRTFEERCRPSDNSVSKLMARSSPGKDGDCKQRRNKACPNLTYLTHTRSREQGDVHRAFVSLNDGGNAKRVFPFQQTPSGNLKIIPNQVVFESNKVSVLVADPRHAKVNVKAELNRAGNELGGRVSESATRPRPIDLPLRVSSSTIDQLQSQKNLPSTEDDYRPTIHPFKGKFSQVETMEHKQQSTSSATHEIPVLQEVPLSTLGFTSEQPIDWDNVILPEKTDLYQELARRITNYKNADCIVRIDHDEFHCHLLVLQSYSSFFDEKNCKEIDLTEKLGGHASESPPQLPRTPEHVINLRLITRRVKRVVTTGRETFLRAIDILNATVSFYDCNAIALNTLHREFIIRQRRETIPPLLERKEKKERNRNSTTPHYTRSRTGREIYYGFIGIQNSLANPE</sequence>
<feature type="compositionally biased region" description="Basic and acidic residues" evidence="1">
    <location>
        <begin position="217"/>
        <end position="238"/>
    </location>
</feature>
<dbReference type="PANTHER" id="PTHR22667">
    <property type="entry name" value="AT01380P-RELATED"/>
    <property type="match status" value="1"/>
</dbReference>
<proteinExistence type="predicted"/>
<feature type="region of interest" description="Disordered" evidence="1">
    <location>
        <begin position="585"/>
        <end position="605"/>
    </location>
</feature>
<organism evidence="2 3">
    <name type="scientific">Melipona bicolor</name>
    <dbReference type="NCBI Taxonomy" id="60889"/>
    <lineage>
        <taxon>Eukaryota</taxon>
        <taxon>Metazoa</taxon>
        <taxon>Ecdysozoa</taxon>
        <taxon>Arthropoda</taxon>
        <taxon>Hexapoda</taxon>
        <taxon>Insecta</taxon>
        <taxon>Pterygota</taxon>
        <taxon>Neoptera</taxon>
        <taxon>Endopterygota</taxon>
        <taxon>Hymenoptera</taxon>
        <taxon>Apocrita</taxon>
        <taxon>Aculeata</taxon>
        <taxon>Apoidea</taxon>
        <taxon>Anthophila</taxon>
        <taxon>Apidae</taxon>
        <taxon>Melipona</taxon>
    </lineage>
</organism>
<protein>
    <recommendedName>
        <fullName evidence="4">BTB domain-containing protein</fullName>
    </recommendedName>
</protein>